<dbReference type="AlphaFoldDB" id="C6SI64"/>
<name>C6SI64_NEIME</name>
<reference evidence="1" key="1">
    <citation type="journal article" date="2008" name="Proc. Natl. Acad. Sci. U.S.A.">
        <title>Whole-genome comparison of disease and carriage strains provides insights into virulence evolution in Neisseria meningitidis.</title>
        <authorList>
            <person name="Schoen C."/>
            <person name="Blom J."/>
            <person name="Claus H."/>
            <person name="Schramm-Glueck A."/>
            <person name="Brandt P."/>
            <person name="Mueller T."/>
            <person name="Goesmann A."/>
            <person name="Joseph B."/>
            <person name="Konietzny S."/>
            <person name="Kurzai O."/>
            <person name="Schmitt C."/>
            <person name="Friedrich T."/>
            <person name="Linke B."/>
            <person name="Vogel U."/>
            <person name="Frosch M."/>
        </authorList>
    </citation>
    <scope>NUCLEOTIDE SEQUENCE</scope>
    <source>
        <strain evidence="1">Alpha275</strain>
    </source>
</reference>
<dbReference type="EMBL" id="AM889138">
    <property type="protein sequence ID" value="CBA05749.1"/>
    <property type="molecule type" value="Genomic_DNA"/>
</dbReference>
<gene>
    <name evidence="1" type="ORF">NMW_0634</name>
</gene>
<proteinExistence type="predicted"/>
<sequence>MKMPSEAVLRFQTAFCHLESRCCHTQAVHKEQPYHAPHIDCHCRGYTSSYLFFLKVIK</sequence>
<organism evidence="1">
    <name type="scientific">Neisseria meningitidis alpha275</name>
    <dbReference type="NCBI Taxonomy" id="295996"/>
    <lineage>
        <taxon>Bacteria</taxon>
        <taxon>Pseudomonadati</taxon>
        <taxon>Pseudomonadota</taxon>
        <taxon>Betaproteobacteria</taxon>
        <taxon>Neisseriales</taxon>
        <taxon>Neisseriaceae</taxon>
        <taxon>Neisseria</taxon>
    </lineage>
</organism>
<evidence type="ECO:0000313" key="1">
    <source>
        <dbReference type="EMBL" id="CBA05749.1"/>
    </source>
</evidence>
<protein>
    <submittedName>
        <fullName evidence="1">Uncharacterized protein</fullName>
    </submittedName>
</protein>
<accession>C6SI64</accession>